<keyword evidence="2" id="KW-0560">Oxidoreductase</keyword>
<dbReference type="NCBIfam" id="NF005437">
    <property type="entry name" value="PRK07024.1"/>
    <property type="match status" value="1"/>
</dbReference>
<evidence type="ECO:0000256" key="2">
    <source>
        <dbReference type="ARBA" id="ARBA00023002"/>
    </source>
</evidence>
<dbReference type="PRINTS" id="PR00080">
    <property type="entry name" value="SDRFAMILY"/>
</dbReference>
<dbReference type="GO" id="GO:0016020">
    <property type="term" value="C:membrane"/>
    <property type="evidence" value="ECO:0007669"/>
    <property type="project" value="TreeGrafter"/>
</dbReference>
<reference evidence="4" key="2">
    <citation type="journal article" date="2021" name="PeerJ">
        <title>Extensive microbial diversity within the chicken gut microbiome revealed by metagenomics and culture.</title>
        <authorList>
            <person name="Gilroy R."/>
            <person name="Ravi A."/>
            <person name="Getino M."/>
            <person name="Pursley I."/>
            <person name="Horton D.L."/>
            <person name="Alikhan N.F."/>
            <person name="Baker D."/>
            <person name="Gharbi K."/>
            <person name="Hall N."/>
            <person name="Watson M."/>
            <person name="Adriaenssens E.M."/>
            <person name="Foster-Nyarko E."/>
            <person name="Jarju S."/>
            <person name="Secka A."/>
            <person name="Antonio M."/>
            <person name="Oren A."/>
            <person name="Chaudhuri R.R."/>
            <person name="La Ragione R."/>
            <person name="Hildebrand F."/>
            <person name="Pallen M.J."/>
        </authorList>
    </citation>
    <scope>NUCLEOTIDE SEQUENCE</scope>
    <source>
        <strain evidence="4">7463</strain>
    </source>
</reference>
<dbReference type="PRINTS" id="PR00081">
    <property type="entry name" value="GDHRDH"/>
</dbReference>
<evidence type="ECO:0000313" key="4">
    <source>
        <dbReference type="EMBL" id="HIU36972.1"/>
    </source>
</evidence>
<evidence type="ECO:0000256" key="3">
    <source>
        <dbReference type="RuleBase" id="RU000363"/>
    </source>
</evidence>
<dbReference type="PANTHER" id="PTHR44196:SF1">
    <property type="entry name" value="DEHYDROGENASE_REDUCTASE SDR FAMILY MEMBER 7B"/>
    <property type="match status" value="1"/>
</dbReference>
<dbReference type="AlphaFoldDB" id="A0A9D1LFP7"/>
<dbReference type="Proteomes" id="UP000824083">
    <property type="component" value="Unassembled WGS sequence"/>
</dbReference>
<comment type="similarity">
    <text evidence="1 3">Belongs to the short-chain dehydrogenases/reductases (SDR) family.</text>
</comment>
<evidence type="ECO:0000313" key="5">
    <source>
        <dbReference type="Proteomes" id="UP000824083"/>
    </source>
</evidence>
<sequence length="258" mass="28215">MNVFITGASSGIGAALAREFASRGATLGLMARRQDALDELIKTLPNSELHHSYACDVTDRIKLISMAREFDQKVGGADIVVANAGISVGVKTQYFEDLEVMEKVYATNVFAMASTFHAFIEPMMQRKRGTLVGIGSVGGIRGMPGTEAYCSSKSAVITYCESLRVEMKKHGIQVTTISPGFVKTPLTDVNPYPMPFILTPDEFAKRAVNAILAGRSYATIPWQMGVVAKLLRILPNPLFDKIFGNRKQKPRNSEIHRA</sequence>
<evidence type="ECO:0000256" key="1">
    <source>
        <dbReference type="ARBA" id="ARBA00006484"/>
    </source>
</evidence>
<dbReference type="PANTHER" id="PTHR44196">
    <property type="entry name" value="DEHYDROGENASE/REDUCTASE SDR FAMILY MEMBER 7B"/>
    <property type="match status" value="1"/>
</dbReference>
<protein>
    <submittedName>
        <fullName evidence="4">SDR family oxidoreductase</fullName>
    </submittedName>
</protein>
<name>A0A9D1LFP7_9BURK</name>
<dbReference type="InterPro" id="IPR036291">
    <property type="entry name" value="NAD(P)-bd_dom_sf"/>
</dbReference>
<dbReference type="Pfam" id="PF00106">
    <property type="entry name" value="adh_short"/>
    <property type="match status" value="1"/>
</dbReference>
<gene>
    <name evidence="4" type="ORF">IAC56_01670</name>
</gene>
<dbReference type="Gene3D" id="3.40.50.720">
    <property type="entry name" value="NAD(P)-binding Rossmann-like Domain"/>
    <property type="match status" value="1"/>
</dbReference>
<organism evidence="4 5">
    <name type="scientific">Candidatus Aphodousia faecigallinarum</name>
    <dbReference type="NCBI Taxonomy" id="2840677"/>
    <lineage>
        <taxon>Bacteria</taxon>
        <taxon>Pseudomonadati</taxon>
        <taxon>Pseudomonadota</taxon>
        <taxon>Betaproteobacteria</taxon>
        <taxon>Burkholderiales</taxon>
        <taxon>Sutterellaceae</taxon>
        <taxon>Sutterellaceae incertae sedis</taxon>
        <taxon>Candidatus Aphodousia</taxon>
    </lineage>
</organism>
<dbReference type="InterPro" id="IPR020904">
    <property type="entry name" value="Sc_DH/Rdtase_CS"/>
</dbReference>
<proteinExistence type="inferred from homology"/>
<dbReference type="InterPro" id="IPR002347">
    <property type="entry name" value="SDR_fam"/>
</dbReference>
<accession>A0A9D1LFP7</accession>
<dbReference type="GO" id="GO:0016491">
    <property type="term" value="F:oxidoreductase activity"/>
    <property type="evidence" value="ECO:0007669"/>
    <property type="project" value="UniProtKB-KW"/>
</dbReference>
<dbReference type="PROSITE" id="PS00061">
    <property type="entry name" value="ADH_SHORT"/>
    <property type="match status" value="1"/>
</dbReference>
<reference evidence="4" key="1">
    <citation type="submission" date="2020-10" db="EMBL/GenBank/DDBJ databases">
        <authorList>
            <person name="Gilroy R."/>
        </authorList>
    </citation>
    <scope>NUCLEOTIDE SEQUENCE</scope>
    <source>
        <strain evidence="4">7463</strain>
    </source>
</reference>
<comment type="caution">
    <text evidence="4">The sequence shown here is derived from an EMBL/GenBank/DDBJ whole genome shotgun (WGS) entry which is preliminary data.</text>
</comment>
<dbReference type="EMBL" id="DVMY01000031">
    <property type="protein sequence ID" value="HIU36972.1"/>
    <property type="molecule type" value="Genomic_DNA"/>
</dbReference>
<dbReference type="SUPFAM" id="SSF51735">
    <property type="entry name" value="NAD(P)-binding Rossmann-fold domains"/>
    <property type="match status" value="1"/>
</dbReference>